<dbReference type="PANTHER" id="PTHR24246">
    <property type="entry name" value="OLFACTORY RECEPTOR AND ADENOSINE RECEPTOR"/>
    <property type="match status" value="1"/>
</dbReference>
<dbReference type="SMART" id="SM01381">
    <property type="entry name" value="7TM_GPCR_Srsx"/>
    <property type="match status" value="1"/>
</dbReference>
<evidence type="ECO:0000256" key="8">
    <source>
        <dbReference type="ARBA" id="ARBA00023180"/>
    </source>
</evidence>
<name>A0A4U8USB6_STECR</name>
<dbReference type="GO" id="GO:0004930">
    <property type="term" value="F:G protein-coupled receptor activity"/>
    <property type="evidence" value="ECO:0007669"/>
    <property type="project" value="UniProtKB-KW"/>
</dbReference>
<evidence type="ECO:0000256" key="1">
    <source>
        <dbReference type="ARBA" id="ARBA00004651"/>
    </source>
</evidence>
<evidence type="ECO:0000256" key="3">
    <source>
        <dbReference type="ARBA" id="ARBA00022692"/>
    </source>
</evidence>
<feature type="transmembrane region" description="Helical" evidence="10">
    <location>
        <begin position="88"/>
        <end position="110"/>
    </location>
</feature>
<evidence type="ECO:0000256" key="5">
    <source>
        <dbReference type="ARBA" id="ARBA00023040"/>
    </source>
</evidence>
<dbReference type="Proteomes" id="UP000298663">
    <property type="component" value="Unassembled WGS sequence"/>
</dbReference>
<keyword evidence="2" id="KW-1003">Cell membrane</keyword>
<reference evidence="12 13" key="1">
    <citation type="journal article" date="2015" name="Genome Biol.">
        <title>Comparative genomics of Steinernema reveals deeply conserved gene regulatory networks.</title>
        <authorList>
            <person name="Dillman A.R."/>
            <person name="Macchietto M."/>
            <person name="Porter C.F."/>
            <person name="Rogers A."/>
            <person name="Williams B."/>
            <person name="Antoshechkin I."/>
            <person name="Lee M.M."/>
            <person name="Goodwin Z."/>
            <person name="Lu X."/>
            <person name="Lewis E.E."/>
            <person name="Goodrich-Blair H."/>
            <person name="Stock S.P."/>
            <person name="Adams B.J."/>
            <person name="Sternberg P.W."/>
            <person name="Mortazavi A."/>
        </authorList>
    </citation>
    <scope>NUCLEOTIDE SEQUENCE [LARGE SCALE GENOMIC DNA]</scope>
    <source>
        <strain evidence="12 13">ALL</strain>
    </source>
</reference>
<feature type="transmembrane region" description="Helical" evidence="10">
    <location>
        <begin position="177"/>
        <end position="198"/>
    </location>
</feature>
<sequence length="311" mass="34694">MTPTDVGLFARFGLYIGIGVFASVANILILVVLWSKKEMRTTLVLFQALAIADLVNGISYIISGASRRVSLVSGIFHDFIHPSDCIRAVYPSVLMLGGLLPSFTNFMLALERLIAIRYITFYKRHCNLSGKITIALIGFVGAIAVWIVGMIKMHNKETVLYSRMCDILKASGQTYGIIHYALVSFLFVTSFVLLFIVVMMTNQKKASRALKEDSKRNFVLFMITGCSVLFVATPNVILVLQDMDKLHLSDLTVGAFYCLYGISSSVNFFLYIAFRRDFRVRFCQLFAGKCSSRLSMNAVATTTVQSAFHSR</sequence>
<keyword evidence="6 10" id="KW-0472">Membrane</keyword>
<gene>
    <name evidence="12" type="ORF">L596_002148</name>
</gene>
<keyword evidence="5" id="KW-0297">G-protein coupled receptor</keyword>
<evidence type="ECO:0000256" key="4">
    <source>
        <dbReference type="ARBA" id="ARBA00022989"/>
    </source>
</evidence>
<feature type="transmembrane region" description="Helical" evidence="10">
    <location>
        <begin position="12"/>
        <end position="34"/>
    </location>
</feature>
<comment type="subcellular location">
    <subcellularLocation>
        <location evidence="1">Cell membrane</location>
        <topology evidence="1">Multi-pass membrane protein</topology>
    </subcellularLocation>
</comment>
<proteinExistence type="predicted"/>
<keyword evidence="7" id="KW-0675">Receptor</keyword>
<reference evidence="12 13" key="2">
    <citation type="journal article" date="2019" name="G3 (Bethesda)">
        <title>Hybrid Assembly of the Genome of the Entomopathogenic Nematode Steinernema carpocapsae Identifies the X-Chromosome.</title>
        <authorList>
            <person name="Serra L."/>
            <person name="Macchietto M."/>
            <person name="Macias-Munoz A."/>
            <person name="McGill C.J."/>
            <person name="Rodriguez I.M."/>
            <person name="Rodriguez B."/>
            <person name="Murad R."/>
            <person name="Mortazavi A."/>
        </authorList>
    </citation>
    <scope>NUCLEOTIDE SEQUENCE [LARGE SCALE GENOMIC DNA]</scope>
    <source>
        <strain evidence="12 13">ALL</strain>
    </source>
</reference>
<dbReference type="Gene3D" id="1.20.1070.10">
    <property type="entry name" value="Rhodopsin 7-helix transmembrane proteins"/>
    <property type="match status" value="1"/>
</dbReference>
<organism evidence="12 13">
    <name type="scientific">Steinernema carpocapsae</name>
    <name type="common">Entomopathogenic nematode</name>
    <dbReference type="NCBI Taxonomy" id="34508"/>
    <lineage>
        <taxon>Eukaryota</taxon>
        <taxon>Metazoa</taxon>
        <taxon>Ecdysozoa</taxon>
        <taxon>Nematoda</taxon>
        <taxon>Chromadorea</taxon>
        <taxon>Rhabditida</taxon>
        <taxon>Tylenchina</taxon>
        <taxon>Panagrolaimomorpha</taxon>
        <taxon>Strongyloidoidea</taxon>
        <taxon>Steinernematidae</taxon>
        <taxon>Steinernema</taxon>
    </lineage>
</organism>
<dbReference type="OrthoDB" id="5862307at2759"/>
<feature type="transmembrane region" description="Helical" evidence="10">
    <location>
        <begin position="218"/>
        <end position="240"/>
    </location>
</feature>
<dbReference type="AlphaFoldDB" id="A0A4U8USB6"/>
<dbReference type="InterPro" id="IPR017452">
    <property type="entry name" value="GPCR_Rhodpsn_7TM"/>
</dbReference>
<feature type="transmembrane region" description="Helical" evidence="10">
    <location>
        <begin position="252"/>
        <end position="274"/>
    </location>
</feature>
<dbReference type="PROSITE" id="PS50262">
    <property type="entry name" value="G_PROTEIN_RECEP_F1_2"/>
    <property type="match status" value="1"/>
</dbReference>
<keyword evidence="8" id="KW-0325">Glycoprotein</keyword>
<dbReference type="Pfam" id="PF00001">
    <property type="entry name" value="7tm_1"/>
    <property type="match status" value="1"/>
</dbReference>
<evidence type="ECO:0000256" key="10">
    <source>
        <dbReference type="SAM" id="Phobius"/>
    </source>
</evidence>
<keyword evidence="13" id="KW-1185">Reference proteome</keyword>
<comment type="caution">
    <text evidence="12">The sequence shown here is derived from an EMBL/GenBank/DDBJ whole genome shotgun (WGS) entry which is preliminary data.</text>
</comment>
<dbReference type="GO" id="GO:0005886">
    <property type="term" value="C:plasma membrane"/>
    <property type="evidence" value="ECO:0007669"/>
    <property type="project" value="UniProtKB-SubCell"/>
</dbReference>
<dbReference type="PANTHER" id="PTHR24246:SF27">
    <property type="entry name" value="ADENOSINE RECEPTOR, ISOFORM A"/>
    <property type="match status" value="1"/>
</dbReference>
<accession>A0A4U8USB6</accession>
<evidence type="ECO:0000259" key="11">
    <source>
        <dbReference type="PROSITE" id="PS50262"/>
    </source>
</evidence>
<dbReference type="InterPro" id="IPR000276">
    <property type="entry name" value="GPCR_Rhodpsn"/>
</dbReference>
<evidence type="ECO:0000313" key="13">
    <source>
        <dbReference type="Proteomes" id="UP000298663"/>
    </source>
</evidence>
<evidence type="ECO:0000313" key="12">
    <source>
        <dbReference type="EMBL" id="TMS34588.1"/>
    </source>
</evidence>
<feature type="transmembrane region" description="Helical" evidence="10">
    <location>
        <begin position="41"/>
        <end position="62"/>
    </location>
</feature>
<dbReference type="EMBL" id="AZBU02000001">
    <property type="protein sequence ID" value="TMS34588.1"/>
    <property type="molecule type" value="Genomic_DNA"/>
</dbReference>
<evidence type="ECO:0000256" key="6">
    <source>
        <dbReference type="ARBA" id="ARBA00023136"/>
    </source>
</evidence>
<keyword evidence="9" id="KW-0807">Transducer</keyword>
<evidence type="ECO:0000256" key="7">
    <source>
        <dbReference type="ARBA" id="ARBA00023170"/>
    </source>
</evidence>
<evidence type="ECO:0000256" key="2">
    <source>
        <dbReference type="ARBA" id="ARBA00022475"/>
    </source>
</evidence>
<dbReference type="SUPFAM" id="SSF81321">
    <property type="entry name" value="Family A G protein-coupled receptor-like"/>
    <property type="match status" value="1"/>
</dbReference>
<keyword evidence="4 10" id="KW-1133">Transmembrane helix</keyword>
<protein>
    <recommendedName>
        <fullName evidence="11">G-protein coupled receptors family 1 profile domain-containing protein</fullName>
    </recommendedName>
</protein>
<keyword evidence="3 10" id="KW-0812">Transmembrane</keyword>
<evidence type="ECO:0000256" key="9">
    <source>
        <dbReference type="ARBA" id="ARBA00023224"/>
    </source>
</evidence>
<feature type="transmembrane region" description="Helical" evidence="10">
    <location>
        <begin position="131"/>
        <end position="151"/>
    </location>
</feature>
<feature type="domain" description="G-protein coupled receptors family 1 profile" evidence="11">
    <location>
        <begin position="25"/>
        <end position="271"/>
    </location>
</feature>